<dbReference type="InterPro" id="IPR036390">
    <property type="entry name" value="WH_DNA-bd_sf"/>
</dbReference>
<accession>A0A2N3PVC8</accession>
<comment type="caution">
    <text evidence="6">The sequence shown here is derived from an EMBL/GenBank/DDBJ whole genome shotgun (WGS) entry which is preliminary data.</text>
</comment>
<dbReference type="Pfam" id="PF00455">
    <property type="entry name" value="DeoRC"/>
    <property type="match status" value="1"/>
</dbReference>
<dbReference type="RefSeq" id="WP_101250887.1">
    <property type="nucleotide sequence ID" value="NZ_PIUM01000012.1"/>
</dbReference>
<dbReference type="PROSITE" id="PS00894">
    <property type="entry name" value="HTH_DEOR_1"/>
    <property type="match status" value="1"/>
</dbReference>
<dbReference type="SUPFAM" id="SSF100950">
    <property type="entry name" value="NagB/RpiA/CoA transferase-like"/>
    <property type="match status" value="1"/>
</dbReference>
<dbReference type="Pfam" id="PF08220">
    <property type="entry name" value="HTH_DeoR"/>
    <property type="match status" value="1"/>
</dbReference>
<dbReference type="OrthoDB" id="9814815at2"/>
<dbReference type="InterPro" id="IPR037171">
    <property type="entry name" value="NagB/RpiA_transferase-like"/>
</dbReference>
<dbReference type="PROSITE" id="PS51000">
    <property type="entry name" value="HTH_DEOR_2"/>
    <property type="match status" value="1"/>
</dbReference>
<evidence type="ECO:0000256" key="1">
    <source>
        <dbReference type="ARBA" id="ARBA00022491"/>
    </source>
</evidence>
<dbReference type="InterPro" id="IPR050313">
    <property type="entry name" value="Carb_Metab_HTH_regulators"/>
</dbReference>
<keyword evidence="3" id="KW-0238">DNA-binding</keyword>
<keyword evidence="1" id="KW-0678">Repressor</keyword>
<dbReference type="PANTHER" id="PTHR30363:SF4">
    <property type="entry name" value="GLYCEROL-3-PHOSPHATE REGULON REPRESSOR"/>
    <property type="match status" value="1"/>
</dbReference>
<dbReference type="PRINTS" id="PR00037">
    <property type="entry name" value="HTHLACR"/>
</dbReference>
<dbReference type="SUPFAM" id="SSF46785">
    <property type="entry name" value="Winged helix' DNA-binding domain"/>
    <property type="match status" value="1"/>
</dbReference>
<dbReference type="GO" id="GO:0003700">
    <property type="term" value="F:DNA-binding transcription factor activity"/>
    <property type="evidence" value="ECO:0007669"/>
    <property type="project" value="InterPro"/>
</dbReference>
<dbReference type="InterPro" id="IPR001034">
    <property type="entry name" value="DeoR_HTH"/>
</dbReference>
<dbReference type="SMART" id="SM01134">
    <property type="entry name" value="DeoRC"/>
    <property type="match status" value="1"/>
</dbReference>
<dbReference type="AlphaFoldDB" id="A0A2N3PVC8"/>
<protein>
    <submittedName>
        <fullName evidence="6">DeoR family transcriptional regulator</fullName>
    </submittedName>
</protein>
<organism evidence="6 7">
    <name type="scientific">Telmatospirillum siberiense</name>
    <dbReference type="NCBI Taxonomy" id="382514"/>
    <lineage>
        <taxon>Bacteria</taxon>
        <taxon>Pseudomonadati</taxon>
        <taxon>Pseudomonadota</taxon>
        <taxon>Alphaproteobacteria</taxon>
        <taxon>Rhodospirillales</taxon>
        <taxon>Rhodospirillaceae</taxon>
        <taxon>Telmatospirillum</taxon>
    </lineage>
</organism>
<dbReference type="InterPro" id="IPR036388">
    <property type="entry name" value="WH-like_DNA-bd_sf"/>
</dbReference>
<gene>
    <name evidence="6" type="ORF">CWS72_12205</name>
</gene>
<dbReference type="GO" id="GO:0003677">
    <property type="term" value="F:DNA binding"/>
    <property type="evidence" value="ECO:0007669"/>
    <property type="project" value="UniProtKB-KW"/>
</dbReference>
<dbReference type="SMART" id="SM00420">
    <property type="entry name" value="HTH_DEOR"/>
    <property type="match status" value="1"/>
</dbReference>
<dbReference type="EMBL" id="PIUM01000012">
    <property type="protein sequence ID" value="PKU24348.1"/>
    <property type="molecule type" value="Genomic_DNA"/>
</dbReference>
<reference evidence="7" key="1">
    <citation type="submission" date="2017-12" db="EMBL/GenBank/DDBJ databases">
        <title>Draft genome sequence of Telmatospirillum siberiense 26-4b1T, an acidotolerant peatland alphaproteobacterium potentially involved in sulfur cycling.</title>
        <authorList>
            <person name="Hausmann B."/>
            <person name="Pjevac P."/>
            <person name="Schreck K."/>
            <person name="Herbold C.W."/>
            <person name="Daims H."/>
            <person name="Wagner M."/>
            <person name="Pester M."/>
            <person name="Loy A."/>
        </authorList>
    </citation>
    <scope>NUCLEOTIDE SEQUENCE [LARGE SCALE GENOMIC DNA]</scope>
    <source>
        <strain evidence="7">26-4b1</strain>
    </source>
</reference>
<dbReference type="Gene3D" id="3.30.750.70">
    <property type="entry name" value="4-hydroxybutyrate coenzyme like domains"/>
    <property type="match status" value="1"/>
</dbReference>
<sequence>MHESERHRLILGLVRETGFVGVTDLSRRFGVTPQTVRRDINRLDAEGLLRRLHGGAGPGDARDNLAFETRQDLNLDAKRRIAALVAGHVADGSSLSIGIGTTPEAVAGALVHKSGLRILTNNLNAAFIACGQDGFDVTIAGGRLRQRGVIGDAAVDFFAGFKVDIAVFGVGSVDPEDGTLLDFDREEVRTRLSMAANARQSFLVLDHSKFGRPAVARGGNLCDVDAIFTERPLPPAMEEMAMAAGVAIHVADSEAGGAS</sequence>
<dbReference type="Gene3D" id="1.10.10.10">
    <property type="entry name" value="Winged helix-like DNA-binding domain superfamily/Winged helix DNA-binding domain"/>
    <property type="match status" value="1"/>
</dbReference>
<dbReference type="Proteomes" id="UP000233293">
    <property type="component" value="Unassembled WGS sequence"/>
</dbReference>
<keyword evidence="7" id="KW-1185">Reference proteome</keyword>
<dbReference type="InterPro" id="IPR018356">
    <property type="entry name" value="Tscrpt_reg_HTH_DeoR_CS"/>
</dbReference>
<feature type="domain" description="HTH deoR-type" evidence="5">
    <location>
        <begin position="3"/>
        <end position="58"/>
    </location>
</feature>
<evidence type="ECO:0000313" key="7">
    <source>
        <dbReference type="Proteomes" id="UP000233293"/>
    </source>
</evidence>
<keyword evidence="2" id="KW-0805">Transcription regulation</keyword>
<evidence type="ECO:0000256" key="4">
    <source>
        <dbReference type="ARBA" id="ARBA00023163"/>
    </source>
</evidence>
<evidence type="ECO:0000259" key="5">
    <source>
        <dbReference type="PROSITE" id="PS51000"/>
    </source>
</evidence>
<evidence type="ECO:0000256" key="2">
    <source>
        <dbReference type="ARBA" id="ARBA00023015"/>
    </source>
</evidence>
<evidence type="ECO:0000313" key="6">
    <source>
        <dbReference type="EMBL" id="PKU24348.1"/>
    </source>
</evidence>
<name>A0A2N3PVC8_9PROT</name>
<proteinExistence type="predicted"/>
<dbReference type="PANTHER" id="PTHR30363">
    <property type="entry name" value="HTH-TYPE TRANSCRIPTIONAL REGULATOR SRLR-RELATED"/>
    <property type="match status" value="1"/>
</dbReference>
<evidence type="ECO:0000256" key="3">
    <source>
        <dbReference type="ARBA" id="ARBA00023125"/>
    </source>
</evidence>
<dbReference type="InterPro" id="IPR014036">
    <property type="entry name" value="DeoR-like_C"/>
</dbReference>
<keyword evidence="4" id="KW-0804">Transcription</keyword>